<dbReference type="PANTHER" id="PTHR42934:SF2">
    <property type="entry name" value="GLYCOLATE OXIDASE SUBUNIT GLCD"/>
    <property type="match status" value="1"/>
</dbReference>
<dbReference type="EMBL" id="CP060820">
    <property type="protein sequence ID" value="QNP41360.1"/>
    <property type="molecule type" value="Genomic_DNA"/>
</dbReference>
<dbReference type="RefSeq" id="WP_187712796.1">
    <property type="nucleotide sequence ID" value="NZ_CP060820.1"/>
</dbReference>
<proteinExistence type="inferred from homology"/>
<evidence type="ECO:0000256" key="4">
    <source>
        <dbReference type="ARBA" id="ARBA00022827"/>
    </source>
</evidence>
<dbReference type="GO" id="GO:0071949">
    <property type="term" value="F:FAD binding"/>
    <property type="evidence" value="ECO:0007669"/>
    <property type="project" value="InterPro"/>
</dbReference>
<dbReference type="Pfam" id="PF02913">
    <property type="entry name" value="FAD-oxidase_C"/>
    <property type="match status" value="1"/>
</dbReference>
<dbReference type="SUPFAM" id="SSF55103">
    <property type="entry name" value="FAD-linked oxidases, C-terminal domain"/>
    <property type="match status" value="1"/>
</dbReference>
<keyword evidence="3" id="KW-0285">Flavoprotein</keyword>
<dbReference type="Gene3D" id="3.30.43.10">
    <property type="entry name" value="Uridine Diphospho-n-acetylenolpyruvylglucosamine Reductase, domain 2"/>
    <property type="match status" value="1"/>
</dbReference>
<dbReference type="PANTHER" id="PTHR42934">
    <property type="entry name" value="GLYCOLATE OXIDASE SUBUNIT GLCD"/>
    <property type="match status" value="1"/>
</dbReference>
<evidence type="ECO:0000259" key="6">
    <source>
        <dbReference type="PROSITE" id="PS51387"/>
    </source>
</evidence>
<dbReference type="Proteomes" id="UP000516018">
    <property type="component" value="Chromosome"/>
</dbReference>
<dbReference type="KEGG" id="lsx:H8B22_03825"/>
<evidence type="ECO:0000256" key="3">
    <source>
        <dbReference type="ARBA" id="ARBA00022630"/>
    </source>
</evidence>
<dbReference type="GO" id="GO:0016491">
    <property type="term" value="F:oxidoreductase activity"/>
    <property type="evidence" value="ECO:0007669"/>
    <property type="project" value="UniProtKB-KW"/>
</dbReference>
<keyword evidence="8" id="KW-1185">Reference proteome</keyword>
<dbReference type="Gene3D" id="3.30.70.2740">
    <property type="match status" value="1"/>
</dbReference>
<organism evidence="7 8">
    <name type="scientific">Agrilutibacter terrestris</name>
    <dbReference type="NCBI Taxonomy" id="2865112"/>
    <lineage>
        <taxon>Bacteria</taxon>
        <taxon>Pseudomonadati</taxon>
        <taxon>Pseudomonadota</taxon>
        <taxon>Gammaproteobacteria</taxon>
        <taxon>Lysobacterales</taxon>
        <taxon>Lysobacteraceae</taxon>
        <taxon>Agrilutibacter</taxon>
    </lineage>
</organism>
<dbReference type="SUPFAM" id="SSF56176">
    <property type="entry name" value="FAD-binding/transporter-associated domain-like"/>
    <property type="match status" value="1"/>
</dbReference>
<dbReference type="InterPro" id="IPR016166">
    <property type="entry name" value="FAD-bd_PCMH"/>
</dbReference>
<comment type="cofactor">
    <cofactor evidence="1">
        <name>FAD</name>
        <dbReference type="ChEBI" id="CHEBI:57692"/>
    </cofactor>
</comment>
<evidence type="ECO:0000256" key="2">
    <source>
        <dbReference type="ARBA" id="ARBA00008000"/>
    </source>
</evidence>
<dbReference type="InterPro" id="IPR004113">
    <property type="entry name" value="FAD-bd_oxidored_4_C"/>
</dbReference>
<evidence type="ECO:0000313" key="8">
    <source>
        <dbReference type="Proteomes" id="UP000516018"/>
    </source>
</evidence>
<protein>
    <submittedName>
        <fullName evidence="7">FAD-binding protein</fullName>
    </submittedName>
</protein>
<dbReference type="InterPro" id="IPR006094">
    <property type="entry name" value="Oxid_FAD_bind_N"/>
</dbReference>
<name>A0A7H0FZ94_9GAMM</name>
<dbReference type="InterPro" id="IPR016169">
    <property type="entry name" value="FAD-bd_PCMH_sub2"/>
</dbReference>
<evidence type="ECO:0000256" key="5">
    <source>
        <dbReference type="ARBA" id="ARBA00023002"/>
    </source>
</evidence>
<comment type="similarity">
    <text evidence="2">Belongs to the FAD-binding oxidoreductase/transferase type 4 family.</text>
</comment>
<dbReference type="Pfam" id="PF01565">
    <property type="entry name" value="FAD_binding_4"/>
    <property type="match status" value="1"/>
</dbReference>
<dbReference type="InterPro" id="IPR051914">
    <property type="entry name" value="FAD-linked_OxidoTrans_Type4"/>
</dbReference>
<feature type="domain" description="FAD-binding PCMH-type" evidence="6">
    <location>
        <begin position="38"/>
        <end position="217"/>
    </location>
</feature>
<reference evidence="7 8" key="1">
    <citation type="submission" date="2020-08" db="EMBL/GenBank/DDBJ databases">
        <title>Lysobacter sp. II4 sp. nov., isolated from soil.</title>
        <authorList>
            <person name="Woo C.Y."/>
            <person name="Kim J."/>
        </authorList>
    </citation>
    <scope>NUCLEOTIDE SEQUENCE [LARGE SCALE GENOMIC DNA]</scope>
    <source>
        <strain evidence="7 8">II4</strain>
    </source>
</reference>
<keyword evidence="5" id="KW-0560">Oxidoreductase</keyword>
<dbReference type="InterPro" id="IPR016164">
    <property type="entry name" value="FAD-linked_Oxase-like_C"/>
</dbReference>
<evidence type="ECO:0000256" key="1">
    <source>
        <dbReference type="ARBA" id="ARBA00001974"/>
    </source>
</evidence>
<dbReference type="AlphaFoldDB" id="A0A7H0FZ94"/>
<dbReference type="InterPro" id="IPR036318">
    <property type="entry name" value="FAD-bd_PCMH-like_sf"/>
</dbReference>
<keyword evidence="4" id="KW-0274">FAD</keyword>
<sequence length="474" mass="49447">MPLPAELHRELAALLGEGSGWLTDPGERLAYAYDNSRREAVPDAVALPVSRAQVQALVRACFAHRVPVVARGRGTNTTGASVPVQGGVVVSFERMDRIVEVRPGDRCAVVEPGVLNGDLQAALQAHDLFWPPDPTSAAFSTIGGNLACNAGGPRAVKYGASRDNVLALVAVTGTGELIHCGSATTKGATGYDLQRLLVGSEGTLALIVEATLRLTPLPPQRRAVRALYSDVASAAQAVARLMAQPVTPSMLEFMDADCVRLARDVGGADLPPDAGALLMIEADGDAQTLPHAVEALLRAAGGDGLVALDDAADDAAREQLWAARKALSPALRTLAPGKINEDVVVPVSRIPQLVDGVRALAQEFALPIVSFGHAGNGNLHVNILFDPADAAQAERAHAALARVFALTLQLGGTLSGEHGIGLAKREFMPHAIDPPTLTLMRGIKAVFDPAGILNPGKLLPRRDPPSTRSEHPGA</sequence>
<dbReference type="Gene3D" id="1.10.45.10">
    <property type="entry name" value="Vanillyl-alcohol Oxidase, Chain A, domain 4"/>
    <property type="match status" value="1"/>
</dbReference>
<gene>
    <name evidence="7" type="ORF">H8B22_03825</name>
</gene>
<dbReference type="FunFam" id="1.10.45.10:FF:000001">
    <property type="entry name" value="D-lactate dehydrogenase mitochondrial"/>
    <property type="match status" value="1"/>
</dbReference>
<dbReference type="Gene3D" id="3.30.465.10">
    <property type="match status" value="1"/>
</dbReference>
<evidence type="ECO:0000313" key="7">
    <source>
        <dbReference type="EMBL" id="QNP41360.1"/>
    </source>
</evidence>
<dbReference type="PROSITE" id="PS51387">
    <property type="entry name" value="FAD_PCMH"/>
    <property type="match status" value="1"/>
</dbReference>
<dbReference type="InterPro" id="IPR016171">
    <property type="entry name" value="Vanillyl_alc_oxidase_C-sub2"/>
</dbReference>
<dbReference type="Gene3D" id="3.30.70.2190">
    <property type="match status" value="1"/>
</dbReference>
<dbReference type="InterPro" id="IPR016167">
    <property type="entry name" value="FAD-bd_PCMH_sub1"/>
</dbReference>
<accession>A0A7H0FZ94</accession>
<dbReference type="FunFam" id="3.30.70.2740:FF:000001">
    <property type="entry name" value="D-lactate dehydrogenase mitochondrial"/>
    <property type="match status" value="1"/>
</dbReference>